<reference evidence="2 3" key="1">
    <citation type="journal article" date="2014" name="Genome Announc.">
        <title>Draft Genome Sequence of Advenella kashmirensis Strain W13003, a Polycyclic Aromatic Hydrocarbon-Degrading Bacterium.</title>
        <authorList>
            <person name="Wang X."/>
            <person name="Jin D."/>
            <person name="Zhou L."/>
            <person name="Wu L."/>
            <person name="An W."/>
            <person name="Zhao L."/>
        </authorList>
    </citation>
    <scope>NUCLEOTIDE SEQUENCE [LARGE SCALE GENOMIC DNA]</scope>
    <source>
        <strain evidence="2 3">W13003</strain>
    </source>
</reference>
<dbReference type="AlphaFoldDB" id="V8QTG3"/>
<accession>V8QTG3</accession>
<dbReference type="Gene3D" id="3.10.450.50">
    <property type="match status" value="1"/>
</dbReference>
<gene>
    <name evidence="2" type="ORF">W822_06960</name>
</gene>
<dbReference type="InterPro" id="IPR027843">
    <property type="entry name" value="DUF4440"/>
</dbReference>
<feature type="domain" description="DUF4440" evidence="1">
    <location>
        <begin position="14"/>
        <end position="122"/>
    </location>
</feature>
<evidence type="ECO:0000259" key="1">
    <source>
        <dbReference type="Pfam" id="PF14534"/>
    </source>
</evidence>
<sequence length="151" mass="16445">MTQLHITQPQEVPAAFEAAWNDHDMASFGALFHDDATFVNRFGHYVRGVEDIVGLHAPIHASIYSDSRLQNDLIDVNILSNDAAIVHFWSRLTAGEAHPAGPHAVDTLILAVLTKDGDAWQIKALENVTLTNPRTGESVLRGQEDDPGAVS</sequence>
<dbReference type="SUPFAM" id="SSF54427">
    <property type="entry name" value="NTF2-like"/>
    <property type="match status" value="1"/>
</dbReference>
<dbReference type="InterPro" id="IPR032710">
    <property type="entry name" value="NTF2-like_dom_sf"/>
</dbReference>
<dbReference type="Proteomes" id="UP000018733">
    <property type="component" value="Unassembled WGS sequence"/>
</dbReference>
<comment type="caution">
    <text evidence="2">The sequence shown here is derived from an EMBL/GenBank/DDBJ whole genome shotgun (WGS) entry which is preliminary data.</text>
</comment>
<dbReference type="InterPro" id="IPR011944">
    <property type="entry name" value="Steroid_delta5-4_isomerase"/>
</dbReference>
<protein>
    <recommendedName>
        <fullName evidence="1">DUF4440 domain-containing protein</fullName>
    </recommendedName>
</protein>
<dbReference type="STRING" id="1424334.W822_06960"/>
<dbReference type="eggNOG" id="COG4319">
    <property type="taxonomic scope" value="Bacteria"/>
</dbReference>
<evidence type="ECO:0000313" key="3">
    <source>
        <dbReference type="Proteomes" id="UP000018733"/>
    </source>
</evidence>
<dbReference type="OrthoDB" id="122531at2"/>
<dbReference type="NCBIfam" id="TIGR02246">
    <property type="entry name" value="SgcJ/EcaC family oxidoreductase"/>
    <property type="match status" value="1"/>
</dbReference>
<keyword evidence="3" id="KW-1185">Reference proteome</keyword>
<dbReference type="PATRIC" id="fig|1424334.3.peg.1390"/>
<dbReference type="RefSeq" id="WP_024004375.1">
    <property type="nucleotide sequence ID" value="NZ_KI650979.1"/>
</dbReference>
<organism evidence="2 3">
    <name type="scientific">Advenella kashmirensis W13003</name>
    <dbReference type="NCBI Taxonomy" id="1424334"/>
    <lineage>
        <taxon>Bacteria</taxon>
        <taxon>Pseudomonadati</taxon>
        <taxon>Pseudomonadota</taxon>
        <taxon>Betaproteobacteria</taxon>
        <taxon>Burkholderiales</taxon>
        <taxon>Alcaligenaceae</taxon>
    </lineage>
</organism>
<dbReference type="Pfam" id="PF14534">
    <property type="entry name" value="DUF4440"/>
    <property type="match status" value="1"/>
</dbReference>
<dbReference type="HOGENOM" id="CLU_129336_0_1_4"/>
<dbReference type="EMBL" id="AYXT01000009">
    <property type="protein sequence ID" value="ETF02595.1"/>
    <property type="molecule type" value="Genomic_DNA"/>
</dbReference>
<name>V8QTG3_9BURK</name>
<evidence type="ECO:0000313" key="2">
    <source>
        <dbReference type="EMBL" id="ETF02595.1"/>
    </source>
</evidence>
<proteinExistence type="predicted"/>